<protein>
    <recommendedName>
        <fullName evidence="14">Cellulose synthase-like protein E1</fullName>
    </recommendedName>
</protein>
<evidence type="ECO:0000256" key="7">
    <source>
        <dbReference type="ARBA" id="ARBA00023316"/>
    </source>
</evidence>
<comment type="caution">
    <text evidence="12">The sequence shown here is derived from an EMBL/GenBank/DDBJ whole genome shotgun (WGS) entry which is preliminary data.</text>
</comment>
<feature type="binding site" evidence="9">
    <location>
        <position position="177"/>
    </location>
    <ligand>
        <name>UDP-alpha-D-glucose</name>
        <dbReference type="ChEBI" id="CHEBI:58885"/>
    </ligand>
</feature>
<dbReference type="GO" id="GO:0016760">
    <property type="term" value="F:cellulose synthase (UDP-forming) activity"/>
    <property type="evidence" value="ECO:0007669"/>
    <property type="project" value="InterPro"/>
</dbReference>
<keyword evidence="4 11" id="KW-0812">Transmembrane</keyword>
<evidence type="ECO:0000313" key="12">
    <source>
        <dbReference type="EMBL" id="KAK1424136.1"/>
    </source>
</evidence>
<feature type="binding site" evidence="10">
    <location>
        <position position="340"/>
    </location>
    <ligand>
        <name>Mn(2+)</name>
        <dbReference type="ChEBI" id="CHEBI:29035"/>
    </ligand>
</feature>
<gene>
    <name evidence="12" type="ORF">QVD17_19453</name>
</gene>
<feature type="binding site" evidence="10">
    <location>
        <position position="316"/>
    </location>
    <ligand>
        <name>Mn(2+)</name>
        <dbReference type="ChEBI" id="CHEBI:29035"/>
    </ligand>
</feature>
<keyword evidence="6 11" id="KW-0472">Membrane</keyword>
<evidence type="ECO:0000256" key="9">
    <source>
        <dbReference type="PIRSR" id="PIRSR605150-2"/>
    </source>
</evidence>
<dbReference type="GO" id="GO:0030244">
    <property type="term" value="P:cellulose biosynthetic process"/>
    <property type="evidence" value="ECO:0007669"/>
    <property type="project" value="InterPro"/>
</dbReference>
<name>A0AAD8KN27_TARER</name>
<keyword evidence="5 11" id="KW-1133">Transmembrane helix</keyword>
<keyword evidence="2" id="KW-0328">Glycosyltransferase</keyword>
<proteinExistence type="predicted"/>
<evidence type="ECO:0000313" key="13">
    <source>
        <dbReference type="Proteomes" id="UP001229421"/>
    </source>
</evidence>
<feature type="transmembrane region" description="Helical" evidence="11">
    <location>
        <begin position="591"/>
        <end position="610"/>
    </location>
</feature>
<evidence type="ECO:0000256" key="11">
    <source>
        <dbReference type="SAM" id="Phobius"/>
    </source>
</evidence>
<organism evidence="12 13">
    <name type="scientific">Tagetes erecta</name>
    <name type="common">African marigold</name>
    <dbReference type="NCBI Taxonomy" id="13708"/>
    <lineage>
        <taxon>Eukaryota</taxon>
        <taxon>Viridiplantae</taxon>
        <taxon>Streptophyta</taxon>
        <taxon>Embryophyta</taxon>
        <taxon>Tracheophyta</taxon>
        <taxon>Spermatophyta</taxon>
        <taxon>Magnoliopsida</taxon>
        <taxon>eudicotyledons</taxon>
        <taxon>Gunneridae</taxon>
        <taxon>Pentapetalae</taxon>
        <taxon>asterids</taxon>
        <taxon>campanulids</taxon>
        <taxon>Asterales</taxon>
        <taxon>Asteraceae</taxon>
        <taxon>Asteroideae</taxon>
        <taxon>Heliantheae alliance</taxon>
        <taxon>Tageteae</taxon>
        <taxon>Tagetes</taxon>
    </lineage>
</organism>
<feature type="transmembrane region" description="Helical" evidence="11">
    <location>
        <begin position="681"/>
        <end position="700"/>
    </location>
</feature>
<dbReference type="EMBL" id="JAUHHV010000005">
    <property type="protein sequence ID" value="KAK1424136.1"/>
    <property type="molecule type" value="Genomic_DNA"/>
</dbReference>
<dbReference type="Proteomes" id="UP001229421">
    <property type="component" value="Unassembled WGS sequence"/>
</dbReference>
<sequence length="764" mass="86133">MDGAKGCYGGGFHQKRVVEGGWLKMENGGYCGAGNSLSKMVTVRDNNCFNLPLIETKPIKGRLAYKLYASSVFVGICLIWAYRFSHFPATIGRCAWLIISLSDLWFGLYWLLSQSLRFNPISRSTFNQRLTFFPAVDIFVCTADTKREPPIIVINSVLSVLAYDYPPEKLTVYLSDDAGSEVLFYALLQASEFAKHWLPFCKKYHVKTTSPGAYFSKRGESNELFDDWLLIKKLYNQMQHRIETATSLGGVSEETRKLHNGFSEWNFNTTSSDHQPIVQILIDGMCSKSLDVEGCILPKLVYVAREKRTHYSHNFKAGALNALIRVSSVISNGPIILTVDCDVYSNNSKSVRDAMCCFMDEENGKKIGYVQFPQSSYNITTHDLYASCFRVPNELEMGGMDANGGPCYIGSGCFFRRNALCGAKYTEIFEAEWNTEHTTNEKESTSVLQERCKPHASCTYEKDTQWGKEIGLMYGFPTEDIVTGLAIQSRGWKSAYLNPKNKGFIGIAPTTLLDVLVQHKRWSEGHLSILISKCCPFLYGYKTIPFTLQMSYTLYLLWAPNCLPTLAYVIIPQLCLLKDIPLFPRVSSIWIVPFLYVIISQYVYSLGEFVSCGGSVKGWWNEQRMWLFKRATSYLIAFLDALLSQFGFSELGFTVTPKVVDEGVLQRYKKDVMEFGSDSGMFTGLVFIAMINVFGLFWGLKRVVMDRVLDQLVLQIGLCVVVVSISLPVYEGMFVRKDQGKMPLSVTCKSVILAFMTCVLVLCS</sequence>
<evidence type="ECO:0000256" key="4">
    <source>
        <dbReference type="ARBA" id="ARBA00022692"/>
    </source>
</evidence>
<keyword evidence="3" id="KW-0808">Transferase</keyword>
<evidence type="ECO:0000256" key="6">
    <source>
        <dbReference type="ARBA" id="ARBA00023136"/>
    </source>
</evidence>
<dbReference type="InterPro" id="IPR005150">
    <property type="entry name" value="Cellulose_synth"/>
</dbReference>
<feature type="active site" evidence="8">
    <location>
        <position position="480"/>
    </location>
</feature>
<feature type="binding site" evidence="9">
    <location>
        <position position="148"/>
    </location>
    <ligand>
        <name>UDP-alpha-D-glucose</name>
        <dbReference type="ChEBI" id="CHEBI:58885"/>
    </ligand>
</feature>
<feature type="transmembrane region" description="Helical" evidence="11">
    <location>
        <begin position="552"/>
        <end position="571"/>
    </location>
</feature>
<dbReference type="Gene3D" id="3.90.550.10">
    <property type="entry name" value="Spore Coat Polysaccharide Biosynthesis Protein SpsA, Chain A"/>
    <property type="match status" value="1"/>
</dbReference>
<reference evidence="12" key="1">
    <citation type="journal article" date="2023" name="bioRxiv">
        <title>Improved chromosome-level genome assembly for marigold (Tagetes erecta).</title>
        <authorList>
            <person name="Jiang F."/>
            <person name="Yuan L."/>
            <person name="Wang S."/>
            <person name="Wang H."/>
            <person name="Xu D."/>
            <person name="Wang A."/>
            <person name="Fan W."/>
        </authorList>
    </citation>
    <scope>NUCLEOTIDE SEQUENCE</scope>
    <source>
        <strain evidence="12">WSJ</strain>
        <tissue evidence="12">Leaf</tissue>
    </source>
</reference>
<evidence type="ECO:0008006" key="14">
    <source>
        <dbReference type="Google" id="ProtNLM"/>
    </source>
</evidence>
<feature type="transmembrane region" description="Helical" evidence="11">
    <location>
        <begin position="742"/>
        <end position="763"/>
    </location>
</feature>
<dbReference type="Pfam" id="PF03552">
    <property type="entry name" value="Cellulose_synt"/>
    <property type="match status" value="2"/>
</dbReference>
<feature type="transmembrane region" description="Helical" evidence="11">
    <location>
        <begin position="631"/>
        <end position="648"/>
    </location>
</feature>
<dbReference type="GO" id="GO:0016020">
    <property type="term" value="C:membrane"/>
    <property type="evidence" value="ECO:0007669"/>
    <property type="project" value="InterPro"/>
</dbReference>
<dbReference type="InterPro" id="IPR029044">
    <property type="entry name" value="Nucleotide-diphossugar_trans"/>
</dbReference>
<evidence type="ECO:0000256" key="5">
    <source>
        <dbReference type="ARBA" id="ARBA00022989"/>
    </source>
</evidence>
<comment type="subcellular location">
    <subcellularLocation>
        <location evidence="1">Endomembrane system</location>
        <topology evidence="1">Multi-pass membrane protein</topology>
    </subcellularLocation>
</comment>
<evidence type="ECO:0000256" key="2">
    <source>
        <dbReference type="ARBA" id="ARBA00022676"/>
    </source>
</evidence>
<keyword evidence="7" id="KW-0961">Cell wall biogenesis/degradation</keyword>
<evidence type="ECO:0000256" key="10">
    <source>
        <dbReference type="PIRSR" id="PIRSR605150-3"/>
    </source>
</evidence>
<dbReference type="SUPFAM" id="SSF53448">
    <property type="entry name" value="Nucleotide-diphospho-sugar transferases"/>
    <property type="match status" value="1"/>
</dbReference>
<accession>A0AAD8KN27</accession>
<dbReference type="PANTHER" id="PTHR13301">
    <property type="entry name" value="X-BOX TRANSCRIPTION FACTOR-RELATED"/>
    <property type="match status" value="1"/>
</dbReference>
<dbReference type="GO" id="GO:0071555">
    <property type="term" value="P:cell wall organization"/>
    <property type="evidence" value="ECO:0007669"/>
    <property type="project" value="UniProtKB-KW"/>
</dbReference>
<dbReference type="GO" id="GO:0012505">
    <property type="term" value="C:endomembrane system"/>
    <property type="evidence" value="ECO:0007669"/>
    <property type="project" value="UniProtKB-SubCell"/>
</dbReference>
<feature type="transmembrane region" description="Helical" evidence="11">
    <location>
        <begin position="63"/>
        <end position="83"/>
    </location>
</feature>
<feature type="active site" evidence="8">
    <location>
        <position position="177"/>
    </location>
</feature>
<dbReference type="AlphaFoldDB" id="A0AAD8KN27"/>
<evidence type="ECO:0000256" key="8">
    <source>
        <dbReference type="PIRSR" id="PIRSR605150-1"/>
    </source>
</evidence>
<evidence type="ECO:0000256" key="3">
    <source>
        <dbReference type="ARBA" id="ARBA00022679"/>
    </source>
</evidence>
<keyword evidence="13" id="KW-1185">Reference proteome</keyword>
<feature type="transmembrane region" description="Helical" evidence="11">
    <location>
        <begin position="712"/>
        <end position="730"/>
    </location>
</feature>
<evidence type="ECO:0000256" key="1">
    <source>
        <dbReference type="ARBA" id="ARBA00004127"/>
    </source>
</evidence>
<feature type="transmembrane region" description="Helical" evidence="11">
    <location>
        <begin position="95"/>
        <end position="112"/>
    </location>
</feature>